<dbReference type="Pfam" id="PF11917">
    <property type="entry name" value="DUF3435"/>
    <property type="match status" value="1"/>
</dbReference>
<sequence length="475" mass="54268">MEIDVEDVATIARSTLSTTNVSFKCGRQRISTLLFKIGGPHRTLLEFDFEFTKTRLGMKDTNEPLTIPFNSLQIAMNTFQIPDIIFDPSLLLIPHVYSLGMRLHDEAFTVPGARCSKDLNRLDIRPGCNSLLVPLKAELGDEISSSLPLPSSTLRPWLKRAGEVVGAKLTVRPYFYRYGSGSAFDRNRNVSDSLLNLIMKHADTRTFLKHYLTRRVTADTQAIVRSLAPQGDMMRAACRMSRWIDPQRPWKLTQEQSLSVSSDPKVRKLQARRAGLRGRPSRADDYRRLVQRITNTKQRLRHALLQIRKEWDREQAIRDIQFQLSGGKFEDGVKMKLDSAERLSEHNRLIERILTLSAHTLEAEYRRRNLATDAVAAYCMVKEPVCRPGRPRCESLTAMKDEPDRSSEAVEEAMLSVYNDKRPTICFLCLGDEALPTDDRHIRDDQKPECNVYRITLEHKMHLQSHALSIHGTVS</sequence>
<evidence type="ECO:0000313" key="1">
    <source>
        <dbReference type="EMBL" id="KAF2453690.1"/>
    </source>
</evidence>
<evidence type="ECO:0000313" key="2">
    <source>
        <dbReference type="Proteomes" id="UP000799766"/>
    </source>
</evidence>
<dbReference type="InterPro" id="IPR021842">
    <property type="entry name" value="DUF3435"/>
</dbReference>
<accession>A0A6A6NPH0</accession>
<dbReference type="Proteomes" id="UP000799766">
    <property type="component" value="Unassembled WGS sequence"/>
</dbReference>
<name>A0A6A6NPH0_9PEZI</name>
<organism evidence="1 2">
    <name type="scientific">Lineolata rhizophorae</name>
    <dbReference type="NCBI Taxonomy" id="578093"/>
    <lineage>
        <taxon>Eukaryota</taxon>
        <taxon>Fungi</taxon>
        <taxon>Dikarya</taxon>
        <taxon>Ascomycota</taxon>
        <taxon>Pezizomycotina</taxon>
        <taxon>Dothideomycetes</taxon>
        <taxon>Dothideomycetes incertae sedis</taxon>
        <taxon>Lineolatales</taxon>
        <taxon>Lineolataceae</taxon>
        <taxon>Lineolata</taxon>
    </lineage>
</organism>
<dbReference type="PANTHER" id="PTHR37535">
    <property type="entry name" value="FLUG DOMAIN PROTEIN"/>
    <property type="match status" value="1"/>
</dbReference>
<dbReference type="OrthoDB" id="4485682at2759"/>
<protein>
    <submittedName>
        <fullName evidence="1">Uncharacterized protein</fullName>
    </submittedName>
</protein>
<reference evidence="1" key="1">
    <citation type="journal article" date="2020" name="Stud. Mycol.">
        <title>101 Dothideomycetes genomes: a test case for predicting lifestyles and emergence of pathogens.</title>
        <authorList>
            <person name="Haridas S."/>
            <person name="Albert R."/>
            <person name="Binder M."/>
            <person name="Bloem J."/>
            <person name="Labutti K."/>
            <person name="Salamov A."/>
            <person name="Andreopoulos B."/>
            <person name="Baker S."/>
            <person name="Barry K."/>
            <person name="Bills G."/>
            <person name="Bluhm B."/>
            <person name="Cannon C."/>
            <person name="Castanera R."/>
            <person name="Culley D."/>
            <person name="Daum C."/>
            <person name="Ezra D."/>
            <person name="Gonzalez J."/>
            <person name="Henrissat B."/>
            <person name="Kuo A."/>
            <person name="Liang C."/>
            <person name="Lipzen A."/>
            <person name="Lutzoni F."/>
            <person name="Magnuson J."/>
            <person name="Mondo S."/>
            <person name="Nolan M."/>
            <person name="Ohm R."/>
            <person name="Pangilinan J."/>
            <person name="Park H.-J."/>
            <person name="Ramirez L."/>
            <person name="Alfaro M."/>
            <person name="Sun H."/>
            <person name="Tritt A."/>
            <person name="Yoshinaga Y."/>
            <person name="Zwiers L.-H."/>
            <person name="Turgeon B."/>
            <person name="Goodwin S."/>
            <person name="Spatafora J."/>
            <person name="Crous P."/>
            <person name="Grigoriev I."/>
        </authorList>
    </citation>
    <scope>NUCLEOTIDE SEQUENCE</scope>
    <source>
        <strain evidence="1">ATCC 16933</strain>
    </source>
</reference>
<gene>
    <name evidence="1" type="ORF">BDY21DRAFT_417195</name>
</gene>
<dbReference type="PANTHER" id="PTHR37535:SF2">
    <property type="entry name" value="FINGER DOMAIN PROTEIN, PUTATIVE (AFU_ORTHOLOGUE AFUA_6G09300)-RELATED"/>
    <property type="match status" value="1"/>
</dbReference>
<dbReference type="AlphaFoldDB" id="A0A6A6NPH0"/>
<proteinExistence type="predicted"/>
<keyword evidence="2" id="KW-1185">Reference proteome</keyword>
<dbReference type="EMBL" id="MU001696">
    <property type="protein sequence ID" value="KAF2453690.1"/>
    <property type="molecule type" value="Genomic_DNA"/>
</dbReference>